<dbReference type="RefSeq" id="WP_162444522.1">
    <property type="nucleotide sequence ID" value="NZ_CP048222.1"/>
</dbReference>
<sequence>MKISVQPAFARNLLSIVALFTIILISAEKSQAQGCVAVRHMSTCGNPNAANTNTNLMAGQWQVSASYRYFRSFRHFRGNHEEKERLKIGNEVINTTNALDLGVTYALTNRLSFSAVVPLSYTDRSSWYEHVDRVNGPRYHSQAYGLGDIRLQASYWLIDAEKYTNGNIAIGAGVKLPTGNFNTQDEFHIKRNDQVVLERRPVDQSLQLGDGGVAGLLEIQAYHKLFNNATAYISGFYMINARDTTKTRTYRETLNTTLANESYLSVPDQFSARAGINYAVFPSKGIYVSLGGRFEGVPVRDLIGKSNGFRRPGHIFSVEPGITYAHGKNIVTLGVPVALIRNRTKSVTDRQMNRHGDAAFADYLVFLNYAHRF</sequence>
<evidence type="ECO:0000313" key="2">
    <source>
        <dbReference type="Proteomes" id="UP000480178"/>
    </source>
</evidence>
<reference evidence="1 2" key="1">
    <citation type="submission" date="2020-01" db="EMBL/GenBank/DDBJ databases">
        <authorList>
            <person name="Kim M.K."/>
        </authorList>
    </citation>
    <scope>NUCLEOTIDE SEQUENCE [LARGE SCALE GENOMIC DNA]</scope>
    <source>
        <strain evidence="1 2">172606-1</strain>
    </source>
</reference>
<proteinExistence type="predicted"/>
<accession>A0A6C0GKA8</accession>
<protein>
    <recommendedName>
        <fullName evidence="3">Transporter</fullName>
    </recommendedName>
</protein>
<dbReference type="AlphaFoldDB" id="A0A6C0GKA8"/>
<dbReference type="EMBL" id="CP048222">
    <property type="protein sequence ID" value="QHT68511.1"/>
    <property type="molecule type" value="Genomic_DNA"/>
</dbReference>
<dbReference type="KEGG" id="rhoz:GXP67_18615"/>
<name>A0A6C0GKA8_9BACT</name>
<gene>
    <name evidence="1" type="ORF">GXP67_18615</name>
</gene>
<keyword evidence="2" id="KW-1185">Reference proteome</keyword>
<evidence type="ECO:0008006" key="3">
    <source>
        <dbReference type="Google" id="ProtNLM"/>
    </source>
</evidence>
<organism evidence="1 2">
    <name type="scientific">Rhodocytophaga rosea</name>
    <dbReference type="NCBI Taxonomy" id="2704465"/>
    <lineage>
        <taxon>Bacteria</taxon>
        <taxon>Pseudomonadati</taxon>
        <taxon>Bacteroidota</taxon>
        <taxon>Cytophagia</taxon>
        <taxon>Cytophagales</taxon>
        <taxon>Rhodocytophagaceae</taxon>
        <taxon>Rhodocytophaga</taxon>
    </lineage>
</organism>
<evidence type="ECO:0000313" key="1">
    <source>
        <dbReference type="EMBL" id="QHT68511.1"/>
    </source>
</evidence>
<dbReference type="Proteomes" id="UP000480178">
    <property type="component" value="Chromosome"/>
</dbReference>